<gene>
    <name evidence="3" type="ORF">CYJ40_09385</name>
</gene>
<dbReference type="AlphaFoldDB" id="A0A2I1IF57"/>
<evidence type="ECO:0000313" key="4">
    <source>
        <dbReference type="Proteomes" id="UP000242755"/>
    </source>
</evidence>
<proteinExistence type="predicted"/>
<feature type="transmembrane region" description="Helical" evidence="1">
    <location>
        <begin position="196"/>
        <end position="218"/>
    </location>
</feature>
<dbReference type="Proteomes" id="UP000242755">
    <property type="component" value="Unassembled WGS sequence"/>
</dbReference>
<dbReference type="RefSeq" id="WP_101672881.1">
    <property type="nucleotide sequence ID" value="NZ_PKGO01000009.1"/>
</dbReference>
<reference evidence="3 4" key="1">
    <citation type="submission" date="2017-12" db="EMBL/GenBank/DDBJ databases">
        <title>Phylogenetic diversity of female urinary microbiome.</title>
        <authorList>
            <person name="Thomas-White K."/>
            <person name="Wolfe A.J."/>
        </authorList>
    </citation>
    <scope>NUCLEOTIDE SEQUENCE [LARGE SCALE GENOMIC DNA]</scope>
    <source>
        <strain evidence="3 4">UMB0426</strain>
    </source>
</reference>
<protein>
    <submittedName>
        <fullName evidence="3">CPBP family intramembrane metalloprotease</fullName>
    </submittedName>
</protein>
<evidence type="ECO:0000259" key="2">
    <source>
        <dbReference type="Pfam" id="PF02517"/>
    </source>
</evidence>
<keyword evidence="1" id="KW-1133">Transmembrane helix</keyword>
<keyword evidence="1" id="KW-0472">Membrane</keyword>
<keyword evidence="1" id="KW-0812">Transmembrane</keyword>
<keyword evidence="3" id="KW-0378">Hydrolase</keyword>
<sequence length="219" mass="23079">MPSSVPNTLIAPAMGRIAFRVLLPAALGAIGLFVSAISGPGSVGFYAATFFTAAVWFVSWLLAGQRDAFTGNYLRESARGMALGLGLVAVFIVGAMGVRFVPTLAVPVVELLANMATSTVWLTLVTLVVNGIGEEMFFRGVAQSEFDRSLKPSMAIISQIALYIAVTATMGVPLLFVAALLIGGFATMEVKRSNRLISAAVMHLTWGVGMALLLPVFIH</sequence>
<accession>A0A2I1IF57</accession>
<feature type="transmembrane region" description="Helical" evidence="1">
    <location>
        <begin position="111"/>
        <end position="133"/>
    </location>
</feature>
<dbReference type="InterPro" id="IPR003675">
    <property type="entry name" value="Rce1/LyrA-like_dom"/>
</dbReference>
<keyword evidence="3" id="KW-0645">Protease</keyword>
<keyword evidence="3" id="KW-0482">Metalloprotease</keyword>
<dbReference type="GO" id="GO:0080120">
    <property type="term" value="P:CAAX-box protein maturation"/>
    <property type="evidence" value="ECO:0007669"/>
    <property type="project" value="UniProtKB-ARBA"/>
</dbReference>
<feature type="transmembrane region" description="Helical" evidence="1">
    <location>
        <begin position="154"/>
        <end position="184"/>
    </location>
</feature>
<organism evidence="3 4">
    <name type="scientific">Brevibacterium ravenspurgense</name>
    <dbReference type="NCBI Taxonomy" id="479117"/>
    <lineage>
        <taxon>Bacteria</taxon>
        <taxon>Bacillati</taxon>
        <taxon>Actinomycetota</taxon>
        <taxon>Actinomycetes</taxon>
        <taxon>Micrococcales</taxon>
        <taxon>Brevibacteriaceae</taxon>
        <taxon>Brevibacterium</taxon>
    </lineage>
</organism>
<evidence type="ECO:0000256" key="1">
    <source>
        <dbReference type="SAM" id="Phobius"/>
    </source>
</evidence>
<dbReference type="EMBL" id="PKGO01000009">
    <property type="protein sequence ID" value="PKY69749.1"/>
    <property type="molecule type" value="Genomic_DNA"/>
</dbReference>
<dbReference type="GO" id="GO:0004175">
    <property type="term" value="F:endopeptidase activity"/>
    <property type="evidence" value="ECO:0007669"/>
    <property type="project" value="UniProtKB-ARBA"/>
</dbReference>
<feature type="transmembrane region" description="Helical" evidence="1">
    <location>
        <begin position="43"/>
        <end position="63"/>
    </location>
</feature>
<dbReference type="GO" id="GO:0006508">
    <property type="term" value="P:proteolysis"/>
    <property type="evidence" value="ECO:0007669"/>
    <property type="project" value="UniProtKB-KW"/>
</dbReference>
<dbReference type="GO" id="GO:0008237">
    <property type="term" value="F:metallopeptidase activity"/>
    <property type="evidence" value="ECO:0007669"/>
    <property type="project" value="UniProtKB-KW"/>
</dbReference>
<evidence type="ECO:0000313" key="3">
    <source>
        <dbReference type="EMBL" id="PKY69749.1"/>
    </source>
</evidence>
<dbReference type="Pfam" id="PF02517">
    <property type="entry name" value="Rce1-like"/>
    <property type="match status" value="1"/>
</dbReference>
<feature type="transmembrane region" description="Helical" evidence="1">
    <location>
        <begin position="17"/>
        <end position="37"/>
    </location>
</feature>
<comment type="caution">
    <text evidence="3">The sequence shown here is derived from an EMBL/GenBank/DDBJ whole genome shotgun (WGS) entry which is preliminary data.</text>
</comment>
<feature type="domain" description="CAAX prenyl protease 2/Lysostaphin resistance protein A-like" evidence="2">
    <location>
        <begin position="118"/>
        <end position="206"/>
    </location>
</feature>
<name>A0A2I1IF57_9MICO</name>
<feature type="transmembrane region" description="Helical" evidence="1">
    <location>
        <begin position="83"/>
        <end position="105"/>
    </location>
</feature>